<name>A0ABQ2PHJ3_9NEIS</name>
<dbReference type="Gene3D" id="3.40.630.30">
    <property type="match status" value="1"/>
</dbReference>
<dbReference type="Proteomes" id="UP000621859">
    <property type="component" value="Unassembled WGS sequence"/>
</dbReference>
<evidence type="ECO:0000313" key="4">
    <source>
        <dbReference type="EMBL" id="GGP24851.1"/>
    </source>
</evidence>
<feature type="domain" description="N-acetyltransferase" evidence="3">
    <location>
        <begin position="156"/>
        <end position="307"/>
    </location>
</feature>
<evidence type="ECO:0000256" key="1">
    <source>
        <dbReference type="ARBA" id="ARBA00022679"/>
    </source>
</evidence>
<dbReference type="SUPFAM" id="SSF55729">
    <property type="entry name" value="Acyl-CoA N-acyltransferases (Nat)"/>
    <property type="match status" value="1"/>
</dbReference>
<dbReference type="EMBL" id="BMLY01000001">
    <property type="protein sequence ID" value="GGP24851.1"/>
    <property type="molecule type" value="Genomic_DNA"/>
</dbReference>
<dbReference type="SUPFAM" id="SSF46785">
    <property type="entry name" value="Winged helix' DNA-binding domain"/>
    <property type="match status" value="1"/>
</dbReference>
<evidence type="ECO:0000259" key="3">
    <source>
        <dbReference type="PROSITE" id="PS51186"/>
    </source>
</evidence>
<dbReference type="InterPro" id="IPR016181">
    <property type="entry name" value="Acyl_CoA_acyltransferase"/>
</dbReference>
<dbReference type="InterPro" id="IPR000182">
    <property type="entry name" value="GNAT_dom"/>
</dbReference>
<dbReference type="PANTHER" id="PTHR13947:SF37">
    <property type="entry name" value="LD18367P"/>
    <property type="match status" value="1"/>
</dbReference>
<keyword evidence="5" id="KW-1185">Reference proteome</keyword>
<proteinExistence type="predicted"/>
<feature type="domain" description="HTH marR-type" evidence="2">
    <location>
        <begin position="4"/>
        <end position="139"/>
    </location>
</feature>
<sequence>MSINPSLIEEIRAASRTMVRELGFMKPTLAGTRYSPSAVHALLEIDMHGAMPAAQLVQALGLEKSSVSRMAGKLIEAGEIEETAALDDGRFKQLALTAQGKRTIAEIHAHGQQQVISALKRLNPEQQSLVAQGMGFYAGALKQRHLQSDETSGNTIEIHTGYRPGLVGRIAQMHADFYSRHWDFGQFFESKVAAGAAEFMGRLHQPVNQIWSAIQNGRIVGSIAIDGQDLGSNEAHLRWFILDDGCRGTGVGRQLLANAIAFCDEHNFSATQLWTFKGLDAARRLYESFGFELTWEDTGSQWGYPVTEQRFTRKPT</sequence>
<dbReference type="CDD" id="cd04301">
    <property type="entry name" value="NAT_SF"/>
    <property type="match status" value="1"/>
</dbReference>
<dbReference type="SMART" id="SM00347">
    <property type="entry name" value="HTH_MARR"/>
    <property type="match status" value="1"/>
</dbReference>
<dbReference type="PRINTS" id="PR00598">
    <property type="entry name" value="HTHMARR"/>
</dbReference>
<dbReference type="PANTHER" id="PTHR13947">
    <property type="entry name" value="GNAT FAMILY N-ACETYLTRANSFERASE"/>
    <property type="match status" value="1"/>
</dbReference>
<dbReference type="InterPro" id="IPR000835">
    <property type="entry name" value="HTH_MarR-typ"/>
</dbReference>
<keyword evidence="1" id="KW-0808">Transferase</keyword>
<dbReference type="InterPro" id="IPR036388">
    <property type="entry name" value="WH-like_DNA-bd_sf"/>
</dbReference>
<evidence type="ECO:0000259" key="2">
    <source>
        <dbReference type="PROSITE" id="PS50995"/>
    </source>
</evidence>
<reference evidence="5" key="1">
    <citation type="journal article" date="2019" name="Int. J. Syst. Evol. Microbiol.">
        <title>The Global Catalogue of Microorganisms (GCM) 10K type strain sequencing project: providing services to taxonomists for standard genome sequencing and annotation.</title>
        <authorList>
            <consortium name="The Broad Institute Genomics Platform"/>
            <consortium name="The Broad Institute Genome Sequencing Center for Infectious Disease"/>
            <person name="Wu L."/>
            <person name="Ma J."/>
        </authorList>
    </citation>
    <scope>NUCLEOTIDE SEQUENCE [LARGE SCALE GENOMIC DNA]</scope>
    <source>
        <strain evidence="5">CGMCC 1.8860</strain>
    </source>
</reference>
<organism evidence="4 5">
    <name type="scientific">Silvimonas amylolytica</name>
    <dbReference type="NCBI Taxonomy" id="449663"/>
    <lineage>
        <taxon>Bacteria</taxon>
        <taxon>Pseudomonadati</taxon>
        <taxon>Pseudomonadota</taxon>
        <taxon>Betaproteobacteria</taxon>
        <taxon>Neisseriales</taxon>
        <taxon>Chitinibacteraceae</taxon>
        <taxon>Silvimonas</taxon>
    </lineage>
</organism>
<dbReference type="PROSITE" id="PS50995">
    <property type="entry name" value="HTH_MARR_2"/>
    <property type="match status" value="1"/>
</dbReference>
<dbReference type="PROSITE" id="PS51186">
    <property type="entry name" value="GNAT"/>
    <property type="match status" value="1"/>
</dbReference>
<dbReference type="InterPro" id="IPR036390">
    <property type="entry name" value="WH_DNA-bd_sf"/>
</dbReference>
<accession>A0ABQ2PHJ3</accession>
<protein>
    <submittedName>
        <fullName evidence="4">MarR family transcriptional regulator</fullName>
    </submittedName>
</protein>
<gene>
    <name evidence="4" type="ORF">GCM10010971_06700</name>
</gene>
<dbReference type="Pfam" id="PF12802">
    <property type="entry name" value="MarR_2"/>
    <property type="match status" value="1"/>
</dbReference>
<dbReference type="InterPro" id="IPR050769">
    <property type="entry name" value="NAT_camello-type"/>
</dbReference>
<comment type="caution">
    <text evidence="4">The sequence shown here is derived from an EMBL/GenBank/DDBJ whole genome shotgun (WGS) entry which is preliminary data.</text>
</comment>
<evidence type="ECO:0000313" key="5">
    <source>
        <dbReference type="Proteomes" id="UP000621859"/>
    </source>
</evidence>
<dbReference type="Gene3D" id="1.10.10.10">
    <property type="entry name" value="Winged helix-like DNA-binding domain superfamily/Winged helix DNA-binding domain"/>
    <property type="match status" value="1"/>
</dbReference>
<dbReference type="Pfam" id="PF00583">
    <property type="entry name" value="Acetyltransf_1"/>
    <property type="match status" value="1"/>
</dbReference>